<reference evidence="1 2" key="1">
    <citation type="journal article" date="2024" name="Ann. Entomol. Soc. Am.">
        <title>Genomic analyses of the southern and eastern yellowjacket wasps (Hymenoptera: Vespidae) reveal evolutionary signatures of social life.</title>
        <authorList>
            <person name="Catto M.A."/>
            <person name="Caine P.B."/>
            <person name="Orr S.E."/>
            <person name="Hunt B.G."/>
            <person name="Goodisman M.A.D."/>
        </authorList>
    </citation>
    <scope>NUCLEOTIDE SEQUENCE [LARGE SCALE GENOMIC DNA]</scope>
    <source>
        <strain evidence="1">233</strain>
        <tissue evidence="1">Head and thorax</tissue>
    </source>
</reference>
<dbReference type="AlphaFoldDB" id="A0ABD2AC17"/>
<organism evidence="1 2">
    <name type="scientific">Vespula squamosa</name>
    <name type="common">Southern yellow jacket</name>
    <name type="synonym">Wasp</name>
    <dbReference type="NCBI Taxonomy" id="30214"/>
    <lineage>
        <taxon>Eukaryota</taxon>
        <taxon>Metazoa</taxon>
        <taxon>Ecdysozoa</taxon>
        <taxon>Arthropoda</taxon>
        <taxon>Hexapoda</taxon>
        <taxon>Insecta</taxon>
        <taxon>Pterygota</taxon>
        <taxon>Neoptera</taxon>
        <taxon>Endopterygota</taxon>
        <taxon>Hymenoptera</taxon>
        <taxon>Apocrita</taxon>
        <taxon>Aculeata</taxon>
        <taxon>Vespoidea</taxon>
        <taxon>Vespidae</taxon>
        <taxon>Vespinae</taxon>
        <taxon>Vespula</taxon>
    </lineage>
</organism>
<name>A0ABD2AC17_VESSQ</name>
<dbReference type="Proteomes" id="UP001607302">
    <property type="component" value="Unassembled WGS sequence"/>
</dbReference>
<dbReference type="EMBL" id="JAUDFV010000152">
    <property type="protein sequence ID" value="KAL2718163.1"/>
    <property type="molecule type" value="Genomic_DNA"/>
</dbReference>
<evidence type="ECO:0000313" key="1">
    <source>
        <dbReference type="EMBL" id="KAL2718163.1"/>
    </source>
</evidence>
<gene>
    <name evidence="1" type="ORF">V1478_012039</name>
</gene>
<keyword evidence="2" id="KW-1185">Reference proteome</keyword>
<comment type="caution">
    <text evidence="1">The sequence shown here is derived from an EMBL/GenBank/DDBJ whole genome shotgun (WGS) entry which is preliminary data.</text>
</comment>
<accession>A0ABD2AC17</accession>
<proteinExistence type="predicted"/>
<protein>
    <submittedName>
        <fullName evidence="1">Uncharacterized protein</fullName>
    </submittedName>
</protein>
<evidence type="ECO:0000313" key="2">
    <source>
        <dbReference type="Proteomes" id="UP001607302"/>
    </source>
</evidence>
<sequence>MGQLWEHEYLWKVRVHRVIFTGQRAGDIGPSYDDDSSRFTLSAANSPNSITLSQVEGREGRDRKGATWIEGNRKEKFSPRYEEAIDP</sequence>